<sequence>MAATVQREIRVSVFYFLGLILAALATDAVLHGFGLVWIGRWLGPLGLALILFSFVYSVRRRKFITGGKIPSYLRFHEFAAWLGSLLVLVHSGIHFNALIPWLATLAMLVTTASGLTGKFLLKSAQFRLKEQKAGLETSGMTPEAVEAELLSEARMVEAMRKWRVLHLPITLSFALLALAHLGSLWYFG</sequence>
<feature type="transmembrane region" description="Helical" evidence="1">
    <location>
        <begin position="12"/>
        <end position="35"/>
    </location>
</feature>
<evidence type="ECO:0000313" key="2">
    <source>
        <dbReference type="EMBL" id="OGG93016.1"/>
    </source>
</evidence>
<keyword evidence="1" id="KW-0472">Membrane</keyword>
<protein>
    <recommendedName>
        <fullName evidence="4">DUF4149 domain-containing protein</fullName>
    </recommendedName>
</protein>
<evidence type="ECO:0008006" key="4">
    <source>
        <dbReference type="Google" id="ProtNLM"/>
    </source>
</evidence>
<feature type="transmembrane region" description="Helical" evidence="1">
    <location>
        <begin position="78"/>
        <end position="95"/>
    </location>
</feature>
<keyword evidence="1" id="KW-1133">Transmembrane helix</keyword>
<dbReference type="Proteomes" id="UP000178449">
    <property type="component" value="Unassembled WGS sequence"/>
</dbReference>
<evidence type="ECO:0000313" key="3">
    <source>
        <dbReference type="Proteomes" id="UP000178449"/>
    </source>
</evidence>
<feature type="transmembrane region" description="Helical" evidence="1">
    <location>
        <begin position="101"/>
        <end position="121"/>
    </location>
</feature>
<accession>A0A1F6G4I2</accession>
<name>A0A1F6G4I2_9PROT</name>
<proteinExistence type="predicted"/>
<evidence type="ECO:0000256" key="1">
    <source>
        <dbReference type="SAM" id="Phobius"/>
    </source>
</evidence>
<gene>
    <name evidence="2" type="ORF">A2527_13850</name>
</gene>
<organism evidence="2 3">
    <name type="scientific">Candidatus Lambdaproteobacteria bacterium RIFOXYD2_FULL_50_16</name>
    <dbReference type="NCBI Taxonomy" id="1817772"/>
    <lineage>
        <taxon>Bacteria</taxon>
        <taxon>Pseudomonadati</taxon>
        <taxon>Pseudomonadota</taxon>
        <taxon>Candidatus Lambdaproteobacteria</taxon>
    </lineage>
</organism>
<dbReference type="AlphaFoldDB" id="A0A1F6G4I2"/>
<reference evidence="2 3" key="1">
    <citation type="journal article" date="2016" name="Nat. Commun.">
        <title>Thousands of microbial genomes shed light on interconnected biogeochemical processes in an aquifer system.</title>
        <authorList>
            <person name="Anantharaman K."/>
            <person name="Brown C.T."/>
            <person name="Hug L.A."/>
            <person name="Sharon I."/>
            <person name="Castelle C.J."/>
            <person name="Probst A.J."/>
            <person name="Thomas B.C."/>
            <person name="Singh A."/>
            <person name="Wilkins M.J."/>
            <person name="Karaoz U."/>
            <person name="Brodie E.L."/>
            <person name="Williams K.H."/>
            <person name="Hubbard S.S."/>
            <person name="Banfield J.F."/>
        </authorList>
    </citation>
    <scope>NUCLEOTIDE SEQUENCE [LARGE SCALE GENOMIC DNA]</scope>
</reference>
<keyword evidence="1" id="KW-0812">Transmembrane</keyword>
<dbReference type="EMBL" id="MFNE01000053">
    <property type="protein sequence ID" value="OGG93016.1"/>
    <property type="molecule type" value="Genomic_DNA"/>
</dbReference>
<dbReference type="STRING" id="1817772.A2527_13850"/>
<feature type="transmembrane region" description="Helical" evidence="1">
    <location>
        <begin position="164"/>
        <end position="187"/>
    </location>
</feature>
<comment type="caution">
    <text evidence="2">The sequence shown here is derived from an EMBL/GenBank/DDBJ whole genome shotgun (WGS) entry which is preliminary data.</text>
</comment>
<feature type="transmembrane region" description="Helical" evidence="1">
    <location>
        <begin position="41"/>
        <end position="58"/>
    </location>
</feature>